<gene>
    <name evidence="3" type="ORF">DI536_02030</name>
</gene>
<evidence type="ECO:0000256" key="1">
    <source>
        <dbReference type="SAM" id="MobiDB-lite"/>
    </source>
</evidence>
<name>A0A2W5TZM1_9BACT</name>
<feature type="chain" id="PRO_5015964703" description="DUF4476 domain-containing protein" evidence="2">
    <location>
        <begin position="17"/>
        <end position="220"/>
    </location>
</feature>
<sequence length="220" mass="24107">MRGAALLILLSTTALAGTRSARRAVEAAQEAVSDSDADCSRKLSRKLAALEDERPSPRQVRAVIDFAADECPRKLAAKVRRALQPLTGEDEDDEDDDDERPSRRDARPRRRDCGTGEDPGCGSDPAPMDAVAFRGLLDALRSNGNEYTRLDVLRNTLGHQRLTAAQLGPILDSFQNEFLKLDAAKAAVPRLVNPQHAFGHASRFRNTFIAADFTKLLSTR</sequence>
<comment type="caution">
    <text evidence="3">The sequence shown here is derived from an EMBL/GenBank/DDBJ whole genome shotgun (WGS) entry which is preliminary data.</text>
</comment>
<feature type="compositionally biased region" description="Acidic residues" evidence="1">
    <location>
        <begin position="88"/>
        <end position="99"/>
    </location>
</feature>
<dbReference type="EMBL" id="QFQP01000001">
    <property type="protein sequence ID" value="PZR18683.1"/>
    <property type="molecule type" value="Genomic_DNA"/>
</dbReference>
<protein>
    <recommendedName>
        <fullName evidence="5">DUF4476 domain-containing protein</fullName>
    </recommendedName>
</protein>
<evidence type="ECO:0000313" key="4">
    <source>
        <dbReference type="Proteomes" id="UP000249061"/>
    </source>
</evidence>
<accession>A0A2W5TZM1</accession>
<proteinExistence type="predicted"/>
<feature type="region of interest" description="Disordered" evidence="1">
    <location>
        <begin position="82"/>
        <end position="127"/>
    </location>
</feature>
<organism evidence="3 4">
    <name type="scientific">Archangium gephyra</name>
    <dbReference type="NCBI Taxonomy" id="48"/>
    <lineage>
        <taxon>Bacteria</taxon>
        <taxon>Pseudomonadati</taxon>
        <taxon>Myxococcota</taxon>
        <taxon>Myxococcia</taxon>
        <taxon>Myxococcales</taxon>
        <taxon>Cystobacterineae</taxon>
        <taxon>Archangiaceae</taxon>
        <taxon>Archangium</taxon>
    </lineage>
</organism>
<evidence type="ECO:0000313" key="3">
    <source>
        <dbReference type="EMBL" id="PZR18683.1"/>
    </source>
</evidence>
<reference evidence="3 4" key="1">
    <citation type="submission" date="2017-08" db="EMBL/GenBank/DDBJ databases">
        <title>Infants hospitalized years apart are colonized by the same room-sourced microbial strains.</title>
        <authorList>
            <person name="Brooks B."/>
            <person name="Olm M.R."/>
            <person name="Firek B.A."/>
            <person name="Baker R."/>
            <person name="Thomas B.C."/>
            <person name="Morowitz M.J."/>
            <person name="Banfield J.F."/>
        </authorList>
    </citation>
    <scope>NUCLEOTIDE SEQUENCE [LARGE SCALE GENOMIC DNA]</scope>
    <source>
        <strain evidence="3">S2_003_000_R2_14</strain>
    </source>
</reference>
<evidence type="ECO:0000256" key="2">
    <source>
        <dbReference type="SAM" id="SignalP"/>
    </source>
</evidence>
<dbReference type="AlphaFoldDB" id="A0A2W5TZM1"/>
<evidence type="ECO:0008006" key="5">
    <source>
        <dbReference type="Google" id="ProtNLM"/>
    </source>
</evidence>
<keyword evidence="2" id="KW-0732">Signal</keyword>
<dbReference type="Proteomes" id="UP000249061">
    <property type="component" value="Unassembled WGS sequence"/>
</dbReference>
<feature type="signal peptide" evidence="2">
    <location>
        <begin position="1"/>
        <end position="16"/>
    </location>
</feature>